<dbReference type="OrthoDB" id="5196991at2"/>
<accession>A0A1X2F3D2</accession>
<keyword evidence="1" id="KW-1133">Transmembrane helix</keyword>
<protein>
    <submittedName>
        <fullName evidence="2">Uncharacterized protein</fullName>
    </submittedName>
</protein>
<evidence type="ECO:0000256" key="1">
    <source>
        <dbReference type="SAM" id="Phobius"/>
    </source>
</evidence>
<organism evidence="2 3">
    <name type="scientific">Mycolicibacterium wolinskyi</name>
    <dbReference type="NCBI Taxonomy" id="59750"/>
    <lineage>
        <taxon>Bacteria</taxon>
        <taxon>Bacillati</taxon>
        <taxon>Actinomycetota</taxon>
        <taxon>Actinomycetes</taxon>
        <taxon>Mycobacteriales</taxon>
        <taxon>Mycobacteriaceae</taxon>
        <taxon>Mycolicibacterium</taxon>
    </lineage>
</organism>
<reference evidence="2 3" key="1">
    <citation type="submission" date="2016-01" db="EMBL/GenBank/DDBJ databases">
        <title>The new phylogeny of the genus Mycobacterium.</title>
        <authorList>
            <person name="Tarcisio F."/>
            <person name="Conor M."/>
            <person name="Antonella G."/>
            <person name="Elisabetta G."/>
            <person name="Giulia F.S."/>
            <person name="Sara T."/>
            <person name="Anna F."/>
            <person name="Clotilde B."/>
            <person name="Roberto B."/>
            <person name="Veronica D.S."/>
            <person name="Fabio R."/>
            <person name="Monica P."/>
            <person name="Olivier J."/>
            <person name="Enrico T."/>
            <person name="Nicola S."/>
        </authorList>
    </citation>
    <scope>NUCLEOTIDE SEQUENCE [LARGE SCALE GENOMIC DNA]</scope>
    <source>
        <strain evidence="2 3">ATCC 700010</strain>
    </source>
</reference>
<dbReference type="Proteomes" id="UP000193964">
    <property type="component" value="Unassembled WGS sequence"/>
</dbReference>
<comment type="caution">
    <text evidence="2">The sequence shown here is derived from an EMBL/GenBank/DDBJ whole genome shotgun (WGS) entry which is preliminary data.</text>
</comment>
<dbReference type="AlphaFoldDB" id="A0A1X2F3D2"/>
<gene>
    <name evidence="2" type="ORF">AWC31_31810</name>
</gene>
<dbReference type="EMBL" id="LQQA01000029">
    <property type="protein sequence ID" value="ORX12549.1"/>
    <property type="molecule type" value="Genomic_DNA"/>
</dbReference>
<name>A0A1X2F3D2_9MYCO</name>
<dbReference type="RefSeq" id="WP_085146236.1">
    <property type="nucleotide sequence ID" value="NZ_JACKUA010000030.1"/>
</dbReference>
<dbReference type="PROSITE" id="PS51257">
    <property type="entry name" value="PROKAR_LIPOPROTEIN"/>
    <property type="match status" value="1"/>
</dbReference>
<sequence>MAYSITRSIFVISAALALLGGLVFVGCQAIGLVFGAQSLVEGPNGIFKTMLCIAGSVGAIAAFLLGYLKRDVPAESENGVAR</sequence>
<feature type="transmembrane region" description="Helical" evidence="1">
    <location>
        <begin position="45"/>
        <end position="68"/>
    </location>
</feature>
<evidence type="ECO:0000313" key="2">
    <source>
        <dbReference type="EMBL" id="ORX12549.1"/>
    </source>
</evidence>
<evidence type="ECO:0000313" key="3">
    <source>
        <dbReference type="Proteomes" id="UP000193964"/>
    </source>
</evidence>
<keyword evidence="1" id="KW-0812">Transmembrane</keyword>
<keyword evidence="1" id="KW-0472">Membrane</keyword>
<proteinExistence type="predicted"/>